<sequence length="353" mass="39585">MKMRSPILKSLILIGAWLVANPVLAERQIVDMAGRMVALPDRIHKVYAVGHCIPIVGAMAPDLLANSYRLPEAARPLLAPVFFEGKTTPNSGIRFSDEEVIRMAPDLVVMEAIPGAAERAERMQKRIGAPVVLVDQDMLHYKEAFAVLGEILDRREQARAMTDFVVRHLDPIREVAQTIPEDQRVRVYYAEGPDGLSTNPAGSSHTQVLDFVGAANVAQVKNLPDEGLSAVSLEQIYLWQPELILVWTPAADRLTTWRAIVEDPLWQKIAAVRNGQVVQIPWLPFSWLDRPPGTNRILGALWLAELFYPDRYDIDLAAATKEYFAIFYHREIADENVRKLLRLTRPDEAASTL</sequence>
<dbReference type="Pfam" id="PF01497">
    <property type="entry name" value="Peripla_BP_2"/>
    <property type="match status" value="1"/>
</dbReference>
<dbReference type="Gene3D" id="3.40.50.1980">
    <property type="entry name" value="Nitrogenase molybdenum iron protein domain"/>
    <property type="match status" value="2"/>
</dbReference>
<dbReference type="SUPFAM" id="SSF53807">
    <property type="entry name" value="Helical backbone' metal receptor"/>
    <property type="match status" value="1"/>
</dbReference>
<feature type="domain" description="Fe/B12 periplasmic-binding" evidence="1">
    <location>
        <begin position="35"/>
        <end position="311"/>
    </location>
</feature>
<evidence type="ECO:0000313" key="3">
    <source>
        <dbReference type="Proteomes" id="UP000295717"/>
    </source>
</evidence>
<organism evidence="2 3">
    <name type="scientific">Thiobaca trueperi</name>
    <dbReference type="NCBI Taxonomy" id="127458"/>
    <lineage>
        <taxon>Bacteria</taxon>
        <taxon>Pseudomonadati</taxon>
        <taxon>Pseudomonadota</taxon>
        <taxon>Gammaproteobacteria</taxon>
        <taxon>Chromatiales</taxon>
        <taxon>Chromatiaceae</taxon>
        <taxon>Thiobaca</taxon>
    </lineage>
</organism>
<dbReference type="InterPro" id="IPR002491">
    <property type="entry name" value="ABC_transptr_periplasmic_BD"/>
</dbReference>
<proteinExistence type="predicted"/>
<dbReference type="RefSeq" id="WP_132975561.1">
    <property type="nucleotide sequence ID" value="NZ_SMAO01000001.1"/>
</dbReference>
<keyword evidence="3" id="KW-1185">Reference proteome</keyword>
<dbReference type="OrthoDB" id="9775594at2"/>
<dbReference type="InterPro" id="IPR050902">
    <property type="entry name" value="ABC_Transporter_SBP"/>
</dbReference>
<dbReference type="PANTHER" id="PTHR30535:SF34">
    <property type="entry name" value="MOLYBDATE-BINDING PROTEIN MOLA"/>
    <property type="match status" value="1"/>
</dbReference>
<dbReference type="Gene3D" id="1.20.58.2180">
    <property type="match status" value="1"/>
</dbReference>
<comment type="caution">
    <text evidence="2">The sequence shown here is derived from an EMBL/GenBank/DDBJ whole genome shotgun (WGS) entry which is preliminary data.</text>
</comment>
<dbReference type="AlphaFoldDB" id="A0A4R3N712"/>
<name>A0A4R3N712_9GAMM</name>
<gene>
    <name evidence="2" type="ORF">EDC35_101609</name>
</gene>
<dbReference type="PANTHER" id="PTHR30535">
    <property type="entry name" value="VITAMIN B12-BINDING PROTEIN"/>
    <property type="match status" value="1"/>
</dbReference>
<accession>A0A4R3N712</accession>
<evidence type="ECO:0000313" key="2">
    <source>
        <dbReference type="EMBL" id="TCT24287.1"/>
    </source>
</evidence>
<protein>
    <submittedName>
        <fullName evidence="2">Iron complex transport system substrate-binding protein</fullName>
    </submittedName>
</protein>
<evidence type="ECO:0000259" key="1">
    <source>
        <dbReference type="PROSITE" id="PS50983"/>
    </source>
</evidence>
<dbReference type="EMBL" id="SMAO01000001">
    <property type="protein sequence ID" value="TCT24287.1"/>
    <property type="molecule type" value="Genomic_DNA"/>
</dbReference>
<reference evidence="2 3" key="1">
    <citation type="submission" date="2019-03" db="EMBL/GenBank/DDBJ databases">
        <title>Genomic Encyclopedia of Type Strains, Phase IV (KMG-IV): sequencing the most valuable type-strain genomes for metagenomic binning, comparative biology and taxonomic classification.</title>
        <authorList>
            <person name="Goeker M."/>
        </authorList>
    </citation>
    <scope>NUCLEOTIDE SEQUENCE [LARGE SCALE GENOMIC DNA]</scope>
    <source>
        <strain evidence="2 3">DSM 13587</strain>
    </source>
</reference>
<dbReference type="Proteomes" id="UP000295717">
    <property type="component" value="Unassembled WGS sequence"/>
</dbReference>
<dbReference type="PROSITE" id="PS50983">
    <property type="entry name" value="FE_B12_PBP"/>
    <property type="match status" value="1"/>
</dbReference>